<gene>
    <name evidence="23" type="primary">TRIM25</name>
</gene>
<dbReference type="CDD" id="cd16597">
    <property type="entry name" value="RING-HC_TRIM25_C-IV"/>
    <property type="match status" value="1"/>
</dbReference>
<dbReference type="PROSITE" id="PS50089">
    <property type="entry name" value="ZF_RING_2"/>
    <property type="match status" value="1"/>
</dbReference>
<dbReference type="AlphaFoldDB" id="A0A6P5KPN3"/>
<evidence type="ECO:0000256" key="10">
    <source>
        <dbReference type="ARBA" id="ARBA00022723"/>
    </source>
</evidence>
<dbReference type="InterPro" id="IPR001841">
    <property type="entry name" value="Znf_RING"/>
</dbReference>
<dbReference type="GO" id="GO:0045087">
    <property type="term" value="P:innate immune response"/>
    <property type="evidence" value="ECO:0007669"/>
    <property type="project" value="UniProtKB-KW"/>
</dbReference>
<evidence type="ECO:0000259" key="20">
    <source>
        <dbReference type="PROSITE" id="PS50089"/>
    </source>
</evidence>
<dbReference type="CTD" id="7706"/>
<dbReference type="Proteomes" id="UP000515140">
    <property type="component" value="Unplaced"/>
</dbReference>
<dbReference type="InterPro" id="IPR001870">
    <property type="entry name" value="B30.2/SPRY"/>
</dbReference>
<keyword evidence="16" id="KW-0539">Nucleus</keyword>
<feature type="domain" description="B30.2/SPRY" evidence="21">
    <location>
        <begin position="479"/>
        <end position="670"/>
    </location>
</feature>
<evidence type="ECO:0000256" key="3">
    <source>
        <dbReference type="ARBA" id="ARBA00004496"/>
    </source>
</evidence>
<evidence type="ECO:0000313" key="22">
    <source>
        <dbReference type="Proteomes" id="UP000515140"/>
    </source>
</evidence>
<feature type="domain" description="RING-type" evidence="20">
    <location>
        <begin position="13"/>
        <end position="54"/>
    </location>
</feature>
<keyword evidence="23" id="KW-0436">Ligase</keyword>
<evidence type="ECO:0000256" key="5">
    <source>
        <dbReference type="ARBA" id="ARBA00012483"/>
    </source>
</evidence>
<dbReference type="InterPro" id="IPR013320">
    <property type="entry name" value="ConA-like_dom_sf"/>
</dbReference>
<dbReference type="PRINTS" id="PR01407">
    <property type="entry name" value="BUTYPHLNCDUF"/>
</dbReference>
<dbReference type="FunCoup" id="A0A6P5KPN3">
    <property type="interactions" value="1953"/>
</dbReference>
<keyword evidence="22" id="KW-1185">Reference proteome</keyword>
<dbReference type="Gene3D" id="2.60.120.920">
    <property type="match status" value="1"/>
</dbReference>
<evidence type="ECO:0000256" key="4">
    <source>
        <dbReference type="ARBA" id="ARBA00004906"/>
    </source>
</evidence>
<dbReference type="Gene3D" id="4.10.830.40">
    <property type="match status" value="1"/>
</dbReference>
<name>A0A6P5KPN3_PHACI</name>
<dbReference type="KEGG" id="pcw:110212085"/>
<dbReference type="RefSeq" id="XP_020847585.1">
    <property type="nucleotide sequence ID" value="XM_020991926.1"/>
</dbReference>
<keyword evidence="7" id="KW-0597">Phosphoprotein</keyword>
<evidence type="ECO:0000256" key="8">
    <source>
        <dbReference type="ARBA" id="ARBA00022588"/>
    </source>
</evidence>
<dbReference type="InterPro" id="IPR017907">
    <property type="entry name" value="Znf_RING_CS"/>
</dbReference>
<protein>
    <recommendedName>
        <fullName evidence="5">RING-type E3 ubiquitin transferase</fullName>
        <ecNumber evidence="5">2.3.2.27</ecNumber>
    </recommendedName>
</protein>
<dbReference type="InterPro" id="IPR003877">
    <property type="entry name" value="SPRY_dom"/>
</dbReference>
<evidence type="ECO:0000256" key="6">
    <source>
        <dbReference type="ARBA" id="ARBA00022490"/>
    </source>
</evidence>
<dbReference type="PROSITE" id="PS50188">
    <property type="entry name" value="B302_SPRY"/>
    <property type="match status" value="1"/>
</dbReference>
<dbReference type="GO" id="GO:0005634">
    <property type="term" value="C:nucleus"/>
    <property type="evidence" value="ECO:0007669"/>
    <property type="project" value="UniProtKB-SubCell"/>
</dbReference>
<feature type="region of interest" description="Disordered" evidence="19">
    <location>
        <begin position="364"/>
        <end position="450"/>
    </location>
</feature>
<dbReference type="PROSITE" id="PS00518">
    <property type="entry name" value="ZF_RING_1"/>
    <property type="match status" value="1"/>
</dbReference>
<keyword evidence="13" id="KW-0862">Zinc</keyword>
<keyword evidence="6" id="KW-0963">Cytoplasm</keyword>
<dbReference type="GO" id="GO:0061630">
    <property type="term" value="F:ubiquitin protein ligase activity"/>
    <property type="evidence" value="ECO:0007669"/>
    <property type="project" value="UniProtKB-EC"/>
</dbReference>
<evidence type="ECO:0000256" key="16">
    <source>
        <dbReference type="ARBA" id="ARBA00023242"/>
    </source>
</evidence>
<keyword evidence="12" id="KW-0833">Ubl conjugation pathway</keyword>
<evidence type="ECO:0000313" key="23">
    <source>
        <dbReference type="RefSeq" id="XP_020847585.1"/>
    </source>
</evidence>
<feature type="coiled-coil region" evidence="18">
    <location>
        <begin position="244"/>
        <end position="317"/>
    </location>
</feature>
<dbReference type="FunFam" id="3.30.40.10:FF:000438">
    <property type="entry name" value="Bloodthirsty-related gene family, member 25"/>
    <property type="match status" value="1"/>
</dbReference>
<dbReference type="InterPro" id="IPR006574">
    <property type="entry name" value="PRY"/>
</dbReference>
<keyword evidence="11 17" id="KW-0863">Zinc-finger</keyword>
<dbReference type="GO" id="GO:0005737">
    <property type="term" value="C:cytoplasm"/>
    <property type="evidence" value="ECO:0007669"/>
    <property type="project" value="UniProtKB-SubCell"/>
</dbReference>
<dbReference type="GO" id="GO:0008270">
    <property type="term" value="F:zinc ion binding"/>
    <property type="evidence" value="ECO:0007669"/>
    <property type="project" value="UniProtKB-KW"/>
</dbReference>
<dbReference type="Gene3D" id="3.30.40.10">
    <property type="entry name" value="Zinc/RING finger domain, C3HC4 (zinc finger)"/>
    <property type="match status" value="1"/>
</dbReference>
<comment type="subcellular location">
    <subcellularLocation>
        <location evidence="3">Cytoplasm</location>
    </subcellularLocation>
    <subcellularLocation>
        <location evidence="2">Nucleus</location>
    </subcellularLocation>
</comment>
<dbReference type="GeneID" id="110212085"/>
<feature type="compositionally biased region" description="Basic and acidic residues" evidence="19">
    <location>
        <begin position="389"/>
        <end position="410"/>
    </location>
</feature>
<dbReference type="SUPFAM" id="SSF57850">
    <property type="entry name" value="RING/U-box"/>
    <property type="match status" value="1"/>
</dbReference>
<dbReference type="Pfam" id="PF00622">
    <property type="entry name" value="SPRY"/>
    <property type="match status" value="1"/>
</dbReference>
<dbReference type="Gene3D" id="3.30.160.60">
    <property type="entry name" value="Classic Zinc Finger"/>
    <property type="match status" value="1"/>
</dbReference>
<keyword evidence="8" id="KW-0399">Innate immunity</keyword>
<evidence type="ECO:0000256" key="19">
    <source>
        <dbReference type="SAM" id="MobiDB-lite"/>
    </source>
</evidence>
<evidence type="ECO:0000256" key="14">
    <source>
        <dbReference type="ARBA" id="ARBA00022859"/>
    </source>
</evidence>
<dbReference type="SMART" id="SM00589">
    <property type="entry name" value="PRY"/>
    <property type="match status" value="1"/>
</dbReference>
<dbReference type="SUPFAM" id="SSF57845">
    <property type="entry name" value="B-box zinc-binding domain"/>
    <property type="match status" value="1"/>
</dbReference>
<evidence type="ECO:0000256" key="9">
    <source>
        <dbReference type="ARBA" id="ARBA00022679"/>
    </source>
</evidence>
<dbReference type="InterPro" id="IPR043136">
    <property type="entry name" value="B30.2/SPRY_sf"/>
</dbReference>
<comment type="pathway">
    <text evidence="4">Protein modification; protein ubiquitination.</text>
</comment>
<sequence length="670" mass="75908">MAELQPLADELTCSICLEIFQEPVTTPCGHNFCWPCLDETWTGQSFQFSCPQCRTLFQERPQLKKNTVLCAVVEQLQQAQSRWDWGQPHSASQDGEPLDLPSAKDEAAGIVACDYCFQAPAAKTCFTCMASFCQEHLRPHLDNPTFHGHELQAPVGDLASRKCPEHSRLREFFCSQHGVCICCICLVEHKTCSPVALDVATTELKSKMKQKLTTVYGHINMASSALRDVKLKQHAVQDTAARKMDLLKREYEEMKVLIDSEEKSALKKLKDEEKRVLDKYDHIHQVLLKKKGEIESIKEEIERLLTKNDEIAFLEKASKLQELVIRAVYVPKNELDQEMIHNVYQGAYSLKDFLKQKINNLQEKKTEEATSPDDSGKPSSFFGPTYPNREYRQTRRMPRDKPGDKAEPKPQKQQQEKSGVTDEKQEKKPKKPTSATAATPSLNPSVGSVTDLTKLKPALLETIEKASALPKNSPNRKTQVLEAFLAKSRPELLQYATRVVLNYNTANHKVALSENNTVATVATVRQPYPPHPQRFTHCSQVLGLQGYDSGVHYWEVELQKNTFCGIGICYGSMDRKGSDSRLGRNCSSWCVEWFNTKISTWHNDVEKNLPLTKATRIGVLLNYNDGFVIFFAITDKVNLIYKYKAEFLEAVYPAFWLFSNGTTLSICPLK</sequence>
<dbReference type="InParanoid" id="A0A6P5KPN3"/>
<dbReference type="InterPro" id="IPR051051">
    <property type="entry name" value="E3_ubiq-ligase_TRIM/RNF"/>
</dbReference>
<dbReference type="PANTHER" id="PTHR25465:SF77">
    <property type="entry name" value="E3 UBIQUITIN_ISG15 LIGASE TRIM25"/>
    <property type="match status" value="1"/>
</dbReference>
<evidence type="ECO:0000256" key="2">
    <source>
        <dbReference type="ARBA" id="ARBA00004123"/>
    </source>
</evidence>
<dbReference type="SMART" id="SM00184">
    <property type="entry name" value="RING"/>
    <property type="match status" value="1"/>
</dbReference>
<evidence type="ECO:0000259" key="21">
    <source>
        <dbReference type="PROSITE" id="PS50188"/>
    </source>
</evidence>
<evidence type="ECO:0000256" key="7">
    <source>
        <dbReference type="ARBA" id="ARBA00022553"/>
    </source>
</evidence>
<dbReference type="SMART" id="SM00449">
    <property type="entry name" value="SPRY"/>
    <property type="match status" value="1"/>
</dbReference>
<dbReference type="FunFam" id="2.60.120.920:FF:000045">
    <property type="entry name" value="E3 ubiquitin/ISG15 ligase TRIM25"/>
    <property type="match status" value="1"/>
</dbReference>
<keyword evidence="15 18" id="KW-0175">Coiled coil</keyword>
<keyword evidence="9" id="KW-0808">Transferase</keyword>
<reference evidence="23" key="1">
    <citation type="submission" date="2025-08" db="UniProtKB">
        <authorList>
            <consortium name="RefSeq"/>
        </authorList>
    </citation>
    <scope>IDENTIFICATION</scope>
    <source>
        <tissue evidence="23">Spleen</tissue>
    </source>
</reference>
<dbReference type="CDD" id="cd19776">
    <property type="entry name" value="Bbox2_TRIM25_C-IV"/>
    <property type="match status" value="1"/>
</dbReference>
<evidence type="ECO:0000256" key="12">
    <source>
        <dbReference type="ARBA" id="ARBA00022786"/>
    </source>
</evidence>
<comment type="catalytic activity">
    <reaction evidence="1">
        <text>S-ubiquitinyl-[E2 ubiquitin-conjugating enzyme]-L-cysteine + [acceptor protein]-L-lysine = [E2 ubiquitin-conjugating enzyme]-L-cysteine + N(6)-ubiquitinyl-[acceptor protein]-L-lysine.</text>
        <dbReference type="EC" id="2.3.2.27"/>
    </reaction>
</comment>
<keyword evidence="10" id="KW-0479">Metal-binding</keyword>
<evidence type="ECO:0000256" key="17">
    <source>
        <dbReference type="PROSITE-ProRule" id="PRU00175"/>
    </source>
</evidence>
<dbReference type="SUPFAM" id="SSF49899">
    <property type="entry name" value="Concanavalin A-like lectins/glucanases"/>
    <property type="match status" value="1"/>
</dbReference>
<feature type="compositionally biased region" description="Low complexity" evidence="19">
    <location>
        <begin position="432"/>
        <end position="441"/>
    </location>
</feature>
<dbReference type="InterPro" id="IPR003879">
    <property type="entry name" value="Butyrophylin_SPRY"/>
</dbReference>
<dbReference type="GO" id="GO:0016874">
    <property type="term" value="F:ligase activity"/>
    <property type="evidence" value="ECO:0007669"/>
    <property type="project" value="UniProtKB-KW"/>
</dbReference>
<evidence type="ECO:0000256" key="15">
    <source>
        <dbReference type="ARBA" id="ARBA00023054"/>
    </source>
</evidence>
<dbReference type="PANTHER" id="PTHR25465">
    <property type="entry name" value="B-BOX DOMAIN CONTAINING"/>
    <property type="match status" value="1"/>
</dbReference>
<accession>A0A6P5KPN3</accession>
<dbReference type="InterPro" id="IPR013083">
    <property type="entry name" value="Znf_RING/FYVE/PHD"/>
</dbReference>
<organism evidence="22 23">
    <name type="scientific">Phascolarctos cinereus</name>
    <name type="common">Koala</name>
    <dbReference type="NCBI Taxonomy" id="38626"/>
    <lineage>
        <taxon>Eukaryota</taxon>
        <taxon>Metazoa</taxon>
        <taxon>Chordata</taxon>
        <taxon>Craniata</taxon>
        <taxon>Vertebrata</taxon>
        <taxon>Euteleostomi</taxon>
        <taxon>Mammalia</taxon>
        <taxon>Metatheria</taxon>
        <taxon>Diprotodontia</taxon>
        <taxon>Phascolarctidae</taxon>
        <taxon>Phascolarctos</taxon>
    </lineage>
</organism>
<keyword evidence="14" id="KW-0391">Immunity</keyword>
<proteinExistence type="predicted"/>
<dbReference type="Pfam" id="PF13445">
    <property type="entry name" value="zf-RING_UBOX"/>
    <property type="match status" value="1"/>
</dbReference>
<evidence type="ECO:0000256" key="18">
    <source>
        <dbReference type="SAM" id="Coils"/>
    </source>
</evidence>
<evidence type="ECO:0000256" key="11">
    <source>
        <dbReference type="ARBA" id="ARBA00022771"/>
    </source>
</evidence>
<dbReference type="InterPro" id="IPR027370">
    <property type="entry name" value="Znf-RING_euk"/>
</dbReference>
<evidence type="ECO:0000256" key="1">
    <source>
        <dbReference type="ARBA" id="ARBA00000900"/>
    </source>
</evidence>
<dbReference type="Pfam" id="PF13765">
    <property type="entry name" value="PRY"/>
    <property type="match status" value="1"/>
</dbReference>
<evidence type="ECO:0000256" key="13">
    <source>
        <dbReference type="ARBA" id="ARBA00022833"/>
    </source>
</evidence>
<dbReference type="EC" id="2.3.2.27" evidence="5"/>